<dbReference type="Gene3D" id="2.60.40.1120">
    <property type="entry name" value="Carboxypeptidase-like, regulatory domain"/>
    <property type="match status" value="1"/>
</dbReference>
<evidence type="ECO:0000313" key="9">
    <source>
        <dbReference type="EMBL" id="EOR96466.1"/>
    </source>
</evidence>
<dbReference type="AlphaFoldDB" id="R9GXH2"/>
<gene>
    <name evidence="9" type="ORF">ADIARSV_0369</name>
</gene>
<keyword evidence="10" id="KW-1185">Reference proteome</keyword>
<keyword evidence="3 7" id="KW-1134">Transmembrane beta strand</keyword>
<dbReference type="Pfam" id="PF07715">
    <property type="entry name" value="Plug"/>
    <property type="match status" value="1"/>
</dbReference>
<dbReference type="Pfam" id="PF13715">
    <property type="entry name" value="CarbopepD_reg_2"/>
    <property type="match status" value="1"/>
</dbReference>
<dbReference type="InterPro" id="IPR008969">
    <property type="entry name" value="CarboxyPept-like_regulatory"/>
</dbReference>
<keyword evidence="9" id="KW-0675">Receptor</keyword>
<dbReference type="PROSITE" id="PS52016">
    <property type="entry name" value="TONB_DEPENDENT_REC_3"/>
    <property type="match status" value="1"/>
</dbReference>
<evidence type="ECO:0000256" key="5">
    <source>
        <dbReference type="ARBA" id="ARBA00023136"/>
    </source>
</evidence>
<dbReference type="GO" id="GO:0009279">
    <property type="term" value="C:cell outer membrane"/>
    <property type="evidence" value="ECO:0007669"/>
    <property type="project" value="UniProtKB-SubCell"/>
</dbReference>
<dbReference type="InterPro" id="IPR023996">
    <property type="entry name" value="TonB-dep_OMP_SusC/RagA"/>
</dbReference>
<keyword evidence="2 7" id="KW-0813">Transport</keyword>
<evidence type="ECO:0000256" key="1">
    <source>
        <dbReference type="ARBA" id="ARBA00004571"/>
    </source>
</evidence>
<dbReference type="InterPro" id="IPR036942">
    <property type="entry name" value="Beta-barrel_TonB_sf"/>
</dbReference>
<dbReference type="Proteomes" id="UP000014174">
    <property type="component" value="Unassembled WGS sequence"/>
</dbReference>
<keyword evidence="5 7" id="KW-0472">Membrane</keyword>
<proteinExistence type="inferred from homology"/>
<dbReference type="InterPro" id="IPR037066">
    <property type="entry name" value="Plug_dom_sf"/>
</dbReference>
<dbReference type="EMBL" id="AQPN01000012">
    <property type="protein sequence ID" value="EOR96466.1"/>
    <property type="molecule type" value="Genomic_DNA"/>
</dbReference>
<dbReference type="InterPro" id="IPR039426">
    <property type="entry name" value="TonB-dep_rcpt-like"/>
</dbReference>
<dbReference type="STRING" id="1150600.ADIARSV_0369"/>
<dbReference type="PATRIC" id="fig|1150600.3.peg.361"/>
<sequence>MLLFSLFNVSATSLKSKIILSKIASIPKTNRKVITNEVKTHQATVTGKVIDDKGIPLAGVNILIKGTTRGLSSDSNGFFSIEVPGNNSILVFRLVGFVTKEVPVGQSTTLTVSLVPDNKVLSEVTVTAFGIQREKRSLGYSAQEVSGDAISASHQTNLVNALQGQAAGLQINSSGGAPGSGAKIILRGINSMNSERSFQPLFIIDGIPIDNSTDVSDGSDLLGISNRAADINPDDIESINVLKGGAATALYGLRAATGAIIITTKLGKAGKLRVSFTSTASIDEINKYPETQNKYTQGWLGVYDPTSFWPAYGPTIEEAKAIDPTHPDQLFNNYKHGYQTGHSYRNSLNMSGGSEKAIFTGAFSQFNQDGIMPFTDYKNYSAKVGGEFKFSDKLSFGSSLNYIKSGGRRGNSDRYNEGLTYFSPRWDIWDYEKADGTQNTIIGSTNDNPIYILANTNYKDDVDRVISNSHFTYSPFKWLDVNYRFGVDLYNDSRTRTTPGPLGLAGELYPAGDFGYGTIEEYRAKNTVLNSTLMLNIKNDLGPHIKSSLKVGNDIYSTSRNTVNTVGDTLVVPDYYNLSNAKKVTARNTINDYRIIGVFADWSLSYDNFLYLSLTSRNDWTSTLPKKNRSFNYPSASASWVFSENLVLPDWFGFGKLRFSVAKIGKDATTYATSSGYNIDDPLSNGVLPFSLDDQTGDLNIRPEFTTSYEGGTELRFLKDKIGIEFTYYNNTSKDLIIPVYVSPTAGYDKIYFNSGSIRNKGVEISLTGRPIQTPDFSWNMNINYTRNKNTVLSINPALKEILMGTQYGYLSSTVTQKYIPGLPVGALFGRTYQRYYGDETEDPGILDQSKPIVIGANGFPVLNPASKQQYIANSQPKWIGSLGSTFKYKEMSFSFLFDTQQGVYRYNQLANFMAAFALQKSSENRNDFKVFEGVLADGTPNTKSVWLGQGVGPDGVNYGNGYYRNYYRGASETFIENASWVRLRSATLAYTLPQTLLQGSKFLNAVTLSFTGNNLWLSTKFTGFDPESSSTSSGSATDGFAGFTYPATRSYIFSLNANF</sequence>
<dbReference type="eggNOG" id="COG4771">
    <property type="taxonomic scope" value="Bacteria"/>
</dbReference>
<evidence type="ECO:0000256" key="6">
    <source>
        <dbReference type="ARBA" id="ARBA00023237"/>
    </source>
</evidence>
<dbReference type="InterPro" id="IPR023997">
    <property type="entry name" value="TonB-dep_OMP_SusC/RagA_CS"/>
</dbReference>
<dbReference type="InterPro" id="IPR012910">
    <property type="entry name" value="Plug_dom"/>
</dbReference>
<evidence type="ECO:0000313" key="10">
    <source>
        <dbReference type="Proteomes" id="UP000014174"/>
    </source>
</evidence>
<dbReference type="Gene3D" id="2.170.130.10">
    <property type="entry name" value="TonB-dependent receptor, plug domain"/>
    <property type="match status" value="1"/>
</dbReference>
<dbReference type="Gene3D" id="2.40.170.20">
    <property type="entry name" value="TonB-dependent receptor, beta-barrel domain"/>
    <property type="match status" value="1"/>
</dbReference>
<evidence type="ECO:0000256" key="2">
    <source>
        <dbReference type="ARBA" id="ARBA00022448"/>
    </source>
</evidence>
<comment type="caution">
    <text evidence="9">The sequence shown here is derived from an EMBL/GenBank/DDBJ whole genome shotgun (WGS) entry which is preliminary data.</text>
</comment>
<reference evidence="9 10" key="1">
    <citation type="journal article" date="2013" name="Genome Announc.">
        <title>Draft Genome Sequence of Arcticibacter svalbardensis Strain MN12-7T, a Member of the Family Sphingobacteriaceae Isolated from an Arctic Soil Sample.</title>
        <authorList>
            <person name="Shivaji S."/>
            <person name="Ara S."/>
            <person name="Prasad S."/>
            <person name="Manasa B.P."/>
            <person name="Begum Z."/>
            <person name="Singh A."/>
            <person name="Kumar Pinnaka A."/>
        </authorList>
    </citation>
    <scope>NUCLEOTIDE SEQUENCE [LARGE SCALE GENOMIC DNA]</scope>
    <source>
        <strain evidence="9 10">MN12-7</strain>
    </source>
</reference>
<comment type="similarity">
    <text evidence="7">Belongs to the TonB-dependent receptor family.</text>
</comment>
<dbReference type="NCBIfam" id="TIGR04057">
    <property type="entry name" value="SusC_RagA_signa"/>
    <property type="match status" value="1"/>
</dbReference>
<keyword evidence="6 7" id="KW-0998">Cell outer membrane</keyword>
<evidence type="ECO:0000256" key="4">
    <source>
        <dbReference type="ARBA" id="ARBA00022692"/>
    </source>
</evidence>
<name>R9GXH2_9SPHI</name>
<accession>R9GXH2</accession>
<evidence type="ECO:0000256" key="7">
    <source>
        <dbReference type="PROSITE-ProRule" id="PRU01360"/>
    </source>
</evidence>
<protein>
    <submittedName>
        <fullName evidence="9">TonB-dependent receptor</fullName>
    </submittedName>
</protein>
<keyword evidence="4 7" id="KW-0812">Transmembrane</keyword>
<comment type="subcellular location">
    <subcellularLocation>
        <location evidence="1 7">Cell outer membrane</location>
        <topology evidence="1 7">Multi-pass membrane protein</topology>
    </subcellularLocation>
</comment>
<dbReference type="NCBIfam" id="TIGR04056">
    <property type="entry name" value="OMP_RagA_SusC"/>
    <property type="match status" value="1"/>
</dbReference>
<evidence type="ECO:0000259" key="8">
    <source>
        <dbReference type="Pfam" id="PF07715"/>
    </source>
</evidence>
<dbReference type="SUPFAM" id="SSF56935">
    <property type="entry name" value="Porins"/>
    <property type="match status" value="1"/>
</dbReference>
<dbReference type="SUPFAM" id="SSF49464">
    <property type="entry name" value="Carboxypeptidase regulatory domain-like"/>
    <property type="match status" value="1"/>
</dbReference>
<feature type="domain" description="TonB-dependent receptor plug" evidence="8">
    <location>
        <begin position="135"/>
        <end position="259"/>
    </location>
</feature>
<organism evidence="9 10">
    <name type="scientific">Arcticibacter svalbardensis MN12-7</name>
    <dbReference type="NCBI Taxonomy" id="1150600"/>
    <lineage>
        <taxon>Bacteria</taxon>
        <taxon>Pseudomonadati</taxon>
        <taxon>Bacteroidota</taxon>
        <taxon>Sphingobacteriia</taxon>
        <taxon>Sphingobacteriales</taxon>
        <taxon>Sphingobacteriaceae</taxon>
        <taxon>Arcticibacter</taxon>
    </lineage>
</organism>
<evidence type="ECO:0000256" key="3">
    <source>
        <dbReference type="ARBA" id="ARBA00022452"/>
    </source>
</evidence>